<name>A0A8X6NFU8_NEPPI</name>
<evidence type="ECO:0000313" key="1">
    <source>
        <dbReference type="EMBL" id="GFT11045.1"/>
    </source>
</evidence>
<protein>
    <submittedName>
        <fullName evidence="1">Transposon Tf2-6 polyprotein</fullName>
    </submittedName>
</protein>
<evidence type="ECO:0000313" key="2">
    <source>
        <dbReference type="Proteomes" id="UP000887013"/>
    </source>
</evidence>
<comment type="caution">
    <text evidence="1">The sequence shown here is derived from an EMBL/GenBank/DDBJ whole genome shotgun (WGS) entry which is preliminary data.</text>
</comment>
<sequence length="178" mass="19563">MKTLSGLKDISVNTVRNQLEYIDLFIDGKKVKCLEDSRSELIILNKSLLPGKPSTGSIPIKSCFGNIVEAETASFNFSLVGNRNIELYAAVCQQLVRDAISSPKCLELLPNSPTAGGRAITQLSPQAKVFCFLFQRVVSDAERARKIFLFEDKTIVKSGRVVGWSERRPPDGASVRGD</sequence>
<dbReference type="AlphaFoldDB" id="A0A8X6NFU8"/>
<reference evidence="1" key="1">
    <citation type="submission" date="2020-08" db="EMBL/GenBank/DDBJ databases">
        <title>Multicomponent nature underlies the extraordinary mechanical properties of spider dragline silk.</title>
        <authorList>
            <person name="Kono N."/>
            <person name="Nakamura H."/>
            <person name="Mori M."/>
            <person name="Yoshida Y."/>
            <person name="Ohtoshi R."/>
            <person name="Malay A.D."/>
            <person name="Moran D.A.P."/>
            <person name="Tomita M."/>
            <person name="Numata K."/>
            <person name="Arakawa K."/>
        </authorList>
    </citation>
    <scope>NUCLEOTIDE SEQUENCE</scope>
</reference>
<organism evidence="1 2">
    <name type="scientific">Nephila pilipes</name>
    <name type="common">Giant wood spider</name>
    <name type="synonym">Nephila maculata</name>
    <dbReference type="NCBI Taxonomy" id="299642"/>
    <lineage>
        <taxon>Eukaryota</taxon>
        <taxon>Metazoa</taxon>
        <taxon>Ecdysozoa</taxon>
        <taxon>Arthropoda</taxon>
        <taxon>Chelicerata</taxon>
        <taxon>Arachnida</taxon>
        <taxon>Araneae</taxon>
        <taxon>Araneomorphae</taxon>
        <taxon>Entelegynae</taxon>
        <taxon>Araneoidea</taxon>
        <taxon>Nephilidae</taxon>
        <taxon>Nephila</taxon>
    </lineage>
</organism>
<dbReference type="Proteomes" id="UP000887013">
    <property type="component" value="Unassembled WGS sequence"/>
</dbReference>
<dbReference type="EMBL" id="BMAW01057428">
    <property type="protein sequence ID" value="GFT11045.1"/>
    <property type="molecule type" value="Genomic_DNA"/>
</dbReference>
<dbReference type="OrthoDB" id="420169at2759"/>
<proteinExistence type="predicted"/>
<keyword evidence="2" id="KW-1185">Reference proteome</keyword>
<accession>A0A8X6NFU8</accession>
<gene>
    <name evidence="1" type="primary">Tf2-6_451</name>
    <name evidence="1" type="ORF">NPIL_181161</name>
</gene>